<dbReference type="PROSITE" id="PS50089">
    <property type="entry name" value="ZF_RING_2"/>
    <property type="match status" value="1"/>
</dbReference>
<gene>
    <name evidence="7" type="ORF">D9756_002226</name>
</gene>
<feature type="domain" description="RING-type" evidence="6">
    <location>
        <begin position="11"/>
        <end position="56"/>
    </location>
</feature>
<evidence type="ECO:0000256" key="3">
    <source>
        <dbReference type="ARBA" id="ARBA00022833"/>
    </source>
</evidence>
<dbReference type="OrthoDB" id="6105938at2759"/>
<evidence type="ECO:0000256" key="5">
    <source>
        <dbReference type="SAM" id="Coils"/>
    </source>
</evidence>
<comment type="caution">
    <text evidence="7">The sequence shown here is derived from an EMBL/GenBank/DDBJ whole genome shotgun (WGS) entry which is preliminary data.</text>
</comment>
<reference evidence="7 8" key="1">
    <citation type="journal article" date="2020" name="ISME J.">
        <title>Uncovering the hidden diversity of litter-decomposition mechanisms in mushroom-forming fungi.</title>
        <authorList>
            <person name="Floudas D."/>
            <person name="Bentzer J."/>
            <person name="Ahren D."/>
            <person name="Johansson T."/>
            <person name="Persson P."/>
            <person name="Tunlid A."/>
        </authorList>
    </citation>
    <scope>NUCLEOTIDE SEQUENCE [LARGE SCALE GENOMIC DNA]</scope>
    <source>
        <strain evidence="7 8">CBS 146.42</strain>
    </source>
</reference>
<evidence type="ECO:0000256" key="1">
    <source>
        <dbReference type="ARBA" id="ARBA00022723"/>
    </source>
</evidence>
<organism evidence="7 8">
    <name type="scientific">Leucocoprinus leucothites</name>
    <dbReference type="NCBI Taxonomy" id="201217"/>
    <lineage>
        <taxon>Eukaryota</taxon>
        <taxon>Fungi</taxon>
        <taxon>Dikarya</taxon>
        <taxon>Basidiomycota</taxon>
        <taxon>Agaricomycotina</taxon>
        <taxon>Agaricomycetes</taxon>
        <taxon>Agaricomycetidae</taxon>
        <taxon>Agaricales</taxon>
        <taxon>Agaricineae</taxon>
        <taxon>Agaricaceae</taxon>
        <taxon>Leucocoprinus</taxon>
    </lineage>
</organism>
<dbReference type="Proteomes" id="UP000559027">
    <property type="component" value="Unassembled WGS sequence"/>
</dbReference>
<accession>A0A8H5GCC6</accession>
<keyword evidence="3" id="KW-0862">Zinc</keyword>
<evidence type="ECO:0000313" key="8">
    <source>
        <dbReference type="Proteomes" id="UP000559027"/>
    </source>
</evidence>
<dbReference type="InterPro" id="IPR013083">
    <property type="entry name" value="Znf_RING/FYVE/PHD"/>
</dbReference>
<dbReference type="SUPFAM" id="SSF57997">
    <property type="entry name" value="Tropomyosin"/>
    <property type="match status" value="1"/>
</dbReference>
<keyword evidence="1" id="KW-0479">Metal-binding</keyword>
<name>A0A8H5GCC6_9AGAR</name>
<dbReference type="PROSITE" id="PS00518">
    <property type="entry name" value="ZF_RING_1"/>
    <property type="match status" value="1"/>
</dbReference>
<dbReference type="EMBL" id="JAACJO010000002">
    <property type="protein sequence ID" value="KAF5362339.1"/>
    <property type="molecule type" value="Genomic_DNA"/>
</dbReference>
<dbReference type="AlphaFoldDB" id="A0A8H5GCC6"/>
<evidence type="ECO:0000256" key="2">
    <source>
        <dbReference type="ARBA" id="ARBA00022771"/>
    </source>
</evidence>
<keyword evidence="5" id="KW-0175">Coiled coil</keyword>
<evidence type="ECO:0000256" key="4">
    <source>
        <dbReference type="PROSITE-ProRule" id="PRU00175"/>
    </source>
</evidence>
<protein>
    <recommendedName>
        <fullName evidence="6">RING-type domain-containing protein</fullName>
    </recommendedName>
</protein>
<keyword evidence="2 4" id="KW-0863">Zinc-finger</keyword>
<feature type="coiled-coil region" evidence="5">
    <location>
        <begin position="168"/>
        <end position="269"/>
    </location>
</feature>
<dbReference type="InterPro" id="IPR017907">
    <property type="entry name" value="Znf_RING_CS"/>
</dbReference>
<dbReference type="SMART" id="SM00184">
    <property type="entry name" value="RING"/>
    <property type="match status" value="1"/>
</dbReference>
<dbReference type="Pfam" id="PF13639">
    <property type="entry name" value="zf-RING_2"/>
    <property type="match status" value="1"/>
</dbReference>
<proteinExistence type="predicted"/>
<sequence>MTSSLVVRGECKICLEDRIELDLFQVFPCGHSFCQNCISDLFSTSDRRKIKCPLCRKIWLRTDASKLVFFPAIVDLADSSADHVIDGLNRMDKTCKTISVKRAHAKLTKAAENIDEDNAERLRKAIEDFSRRIIPLFEELDLGRKRIQELEASEGTKFQDLIAKSRRVDTLEREVTHLRRSKAELESNLSESLDSAEAFRIKVQDLQGSLTDARRNVSVKEEELNRAMDSLNRFKSSDSLKSKKLKILKQEVEILSTKLQEKEHRLEERDNMMDIDQQQLFNGAFAAQSPALSSLHKHSREEGWTTVDNNFQFEGMPAPGFRSNWNSGSNTSKKPNILLKKSQPVCTKTSSNFPLSLDGKGRPTTAVQIGPKSTIRVAQRF</sequence>
<evidence type="ECO:0000259" key="6">
    <source>
        <dbReference type="PROSITE" id="PS50089"/>
    </source>
</evidence>
<dbReference type="InterPro" id="IPR001841">
    <property type="entry name" value="Znf_RING"/>
</dbReference>
<dbReference type="Gene3D" id="3.30.40.10">
    <property type="entry name" value="Zinc/RING finger domain, C3HC4 (zinc finger)"/>
    <property type="match status" value="1"/>
</dbReference>
<dbReference type="GO" id="GO:0008270">
    <property type="term" value="F:zinc ion binding"/>
    <property type="evidence" value="ECO:0007669"/>
    <property type="project" value="UniProtKB-KW"/>
</dbReference>
<evidence type="ECO:0000313" key="7">
    <source>
        <dbReference type="EMBL" id="KAF5362339.1"/>
    </source>
</evidence>
<dbReference type="SUPFAM" id="SSF57850">
    <property type="entry name" value="RING/U-box"/>
    <property type="match status" value="1"/>
</dbReference>
<keyword evidence="8" id="KW-1185">Reference proteome</keyword>